<dbReference type="SUPFAM" id="SSF50494">
    <property type="entry name" value="Trypsin-like serine proteases"/>
    <property type="match status" value="1"/>
</dbReference>
<gene>
    <name evidence="8" type="primary">TRYP_13</name>
    <name evidence="8" type="ORF">g.2856</name>
</gene>
<evidence type="ECO:0000256" key="3">
    <source>
        <dbReference type="ARBA" id="ARBA00022801"/>
    </source>
</evidence>
<keyword evidence="2" id="KW-0645">Protease</keyword>
<evidence type="ECO:0000256" key="5">
    <source>
        <dbReference type="ARBA" id="ARBA00023157"/>
    </source>
</evidence>
<dbReference type="PANTHER" id="PTHR24276">
    <property type="entry name" value="POLYSERASE-RELATED"/>
    <property type="match status" value="1"/>
</dbReference>
<dbReference type="GO" id="GO:0006508">
    <property type="term" value="P:proteolysis"/>
    <property type="evidence" value="ECO:0007669"/>
    <property type="project" value="UniProtKB-KW"/>
</dbReference>
<feature type="chain" id="PRO_5001984171" evidence="6">
    <location>
        <begin position="18"/>
        <end position="216"/>
    </location>
</feature>
<evidence type="ECO:0000256" key="6">
    <source>
        <dbReference type="SAM" id="SignalP"/>
    </source>
</evidence>
<dbReference type="PRINTS" id="PR00722">
    <property type="entry name" value="CHYMOTRYPSIN"/>
</dbReference>
<evidence type="ECO:0000259" key="7">
    <source>
        <dbReference type="PROSITE" id="PS50240"/>
    </source>
</evidence>
<evidence type="ECO:0000256" key="4">
    <source>
        <dbReference type="ARBA" id="ARBA00022825"/>
    </source>
</evidence>
<dbReference type="AlphaFoldDB" id="A0A0A1XSY4"/>
<dbReference type="InterPro" id="IPR001254">
    <property type="entry name" value="Trypsin_dom"/>
</dbReference>
<dbReference type="InterPro" id="IPR009003">
    <property type="entry name" value="Peptidase_S1_PA"/>
</dbReference>
<dbReference type="InterPro" id="IPR043504">
    <property type="entry name" value="Peptidase_S1_PA_chymotrypsin"/>
</dbReference>
<dbReference type="PROSITE" id="PS50240">
    <property type="entry name" value="TRYPSIN_DOM"/>
    <property type="match status" value="1"/>
</dbReference>
<evidence type="ECO:0000256" key="2">
    <source>
        <dbReference type="ARBA" id="ARBA00022670"/>
    </source>
</evidence>
<feature type="domain" description="Peptidase S1" evidence="7">
    <location>
        <begin position="9"/>
        <end position="214"/>
    </location>
</feature>
<accession>A0A0A1XSY4</accession>
<dbReference type="InterPro" id="IPR050430">
    <property type="entry name" value="Peptidase_S1"/>
</dbReference>
<feature type="signal peptide" evidence="6">
    <location>
        <begin position="1"/>
        <end position="17"/>
    </location>
</feature>
<evidence type="ECO:0000256" key="1">
    <source>
        <dbReference type="ARBA" id="ARBA00007664"/>
    </source>
</evidence>
<organism evidence="8">
    <name type="scientific">Zeugodacus cucurbitae</name>
    <name type="common">Melon fruit fly</name>
    <name type="synonym">Bactrocera cucurbitae</name>
    <dbReference type="NCBI Taxonomy" id="28588"/>
    <lineage>
        <taxon>Eukaryota</taxon>
        <taxon>Metazoa</taxon>
        <taxon>Ecdysozoa</taxon>
        <taxon>Arthropoda</taxon>
        <taxon>Hexapoda</taxon>
        <taxon>Insecta</taxon>
        <taxon>Pterygota</taxon>
        <taxon>Neoptera</taxon>
        <taxon>Endopterygota</taxon>
        <taxon>Diptera</taxon>
        <taxon>Brachycera</taxon>
        <taxon>Muscomorpha</taxon>
        <taxon>Tephritoidea</taxon>
        <taxon>Tephritidae</taxon>
        <taxon>Zeugodacus</taxon>
        <taxon>Zeugodacus</taxon>
    </lineage>
</organism>
<dbReference type="GO" id="GO:0004252">
    <property type="term" value="F:serine-type endopeptidase activity"/>
    <property type="evidence" value="ECO:0007669"/>
    <property type="project" value="InterPro"/>
</dbReference>
<protein>
    <submittedName>
        <fullName evidence="8">Trypsin</fullName>
    </submittedName>
</protein>
<dbReference type="Pfam" id="PF00089">
    <property type="entry name" value="Trypsin"/>
    <property type="match status" value="1"/>
</dbReference>
<keyword evidence="5" id="KW-1015">Disulfide bond</keyword>
<dbReference type="InterPro" id="IPR001314">
    <property type="entry name" value="Peptidase_S1A"/>
</dbReference>
<sequence length="216" mass="23108">MFSFALLLLVAATSANAASIPADSYVVSVQISDNSLCSGVLINKNTVLTSAQCLAFYDADQLVVAINNGTQIFKTKAHSFKSDFDFVTMENDVAVLKLAQSVKTRYVKMASKPRKSGSSGVVVNANLLQVPVSIINYQECASGKYVYSEEEVFSTMVCGLVKEENACVGRAGSPVISKNRLVGLVSWGGCGNNGKPAVFSDILSLRSWITETVKKL</sequence>
<dbReference type="Gene3D" id="2.40.10.10">
    <property type="entry name" value="Trypsin-like serine proteases"/>
    <property type="match status" value="2"/>
</dbReference>
<reference evidence="8" key="2">
    <citation type="journal article" date="2015" name="Gigascience">
        <title>Reconstructing a comprehensive transcriptome assembly of a white-pupal translocated strain of the pest fruit fly Bactrocera cucurbitae.</title>
        <authorList>
            <person name="Sim S.B."/>
            <person name="Calla B."/>
            <person name="Hall B."/>
            <person name="DeRego T."/>
            <person name="Geib S.M."/>
        </authorList>
    </citation>
    <scope>NUCLEOTIDE SEQUENCE</scope>
</reference>
<keyword evidence="3" id="KW-0378">Hydrolase</keyword>
<reference evidence="8" key="1">
    <citation type="submission" date="2014-11" db="EMBL/GenBank/DDBJ databases">
        <authorList>
            <person name="Geib S."/>
        </authorList>
    </citation>
    <scope>NUCLEOTIDE SEQUENCE</scope>
</reference>
<dbReference type="EMBL" id="GBXI01000165">
    <property type="protein sequence ID" value="JAD14127.1"/>
    <property type="molecule type" value="Transcribed_RNA"/>
</dbReference>
<dbReference type="SMART" id="SM00020">
    <property type="entry name" value="Tryp_SPc"/>
    <property type="match status" value="1"/>
</dbReference>
<name>A0A0A1XSY4_ZEUCU</name>
<proteinExistence type="inferred from homology"/>
<keyword evidence="4" id="KW-0720">Serine protease</keyword>
<evidence type="ECO:0000313" key="8">
    <source>
        <dbReference type="EMBL" id="JAD14127.1"/>
    </source>
</evidence>
<dbReference type="PANTHER" id="PTHR24276:SF94">
    <property type="entry name" value="AT20289P-RELATED"/>
    <property type="match status" value="1"/>
</dbReference>
<comment type="similarity">
    <text evidence="1">Belongs to the peptidase S1 family.</text>
</comment>
<keyword evidence="6" id="KW-0732">Signal</keyword>